<dbReference type="Proteomes" id="UP001597542">
    <property type="component" value="Unassembled WGS sequence"/>
</dbReference>
<evidence type="ECO:0000313" key="2">
    <source>
        <dbReference type="EMBL" id="MFD2487319.1"/>
    </source>
</evidence>
<dbReference type="EMBL" id="JBHUKQ010000026">
    <property type="protein sequence ID" value="MFD2487319.1"/>
    <property type="molecule type" value="Genomic_DNA"/>
</dbReference>
<proteinExistence type="predicted"/>
<feature type="region of interest" description="Disordered" evidence="1">
    <location>
        <begin position="286"/>
        <end position="326"/>
    </location>
</feature>
<evidence type="ECO:0000256" key="1">
    <source>
        <dbReference type="SAM" id="MobiDB-lite"/>
    </source>
</evidence>
<keyword evidence="3" id="KW-1185">Reference proteome</keyword>
<protein>
    <submittedName>
        <fullName evidence="2">Uncharacterized protein</fullName>
    </submittedName>
</protein>
<accession>A0ABW5IDM8</accession>
<evidence type="ECO:0000313" key="3">
    <source>
        <dbReference type="Proteomes" id="UP001597542"/>
    </source>
</evidence>
<reference evidence="3" key="1">
    <citation type="journal article" date="2019" name="Int. J. Syst. Evol. Microbiol.">
        <title>The Global Catalogue of Microorganisms (GCM) 10K type strain sequencing project: providing services to taxonomists for standard genome sequencing and annotation.</title>
        <authorList>
            <consortium name="The Broad Institute Genomics Platform"/>
            <consortium name="The Broad Institute Genome Sequencing Center for Infectious Disease"/>
            <person name="Wu L."/>
            <person name="Ma J."/>
        </authorList>
    </citation>
    <scope>NUCLEOTIDE SEQUENCE [LARGE SCALE GENOMIC DNA]</scope>
    <source>
        <strain evidence="3">CGMCC 4.7638</strain>
    </source>
</reference>
<dbReference type="RefSeq" id="WP_344287888.1">
    <property type="nucleotide sequence ID" value="NZ_BAAAHV010000031.1"/>
</dbReference>
<name>A0ABW5IDM8_9PSEU</name>
<gene>
    <name evidence="2" type="ORF">ACFSUT_44090</name>
</gene>
<organism evidence="2 3">
    <name type="scientific">Amycolatopsis albidoflavus</name>
    <dbReference type="NCBI Taxonomy" id="102226"/>
    <lineage>
        <taxon>Bacteria</taxon>
        <taxon>Bacillati</taxon>
        <taxon>Actinomycetota</taxon>
        <taxon>Actinomycetes</taxon>
        <taxon>Pseudonocardiales</taxon>
        <taxon>Pseudonocardiaceae</taxon>
        <taxon>Amycolatopsis</taxon>
    </lineage>
</organism>
<comment type="caution">
    <text evidence="2">The sequence shown here is derived from an EMBL/GenBank/DDBJ whole genome shotgun (WGS) entry which is preliminary data.</text>
</comment>
<sequence length="326" mass="35743">MSQTYNPVLACEEVRRMRLGAPLRSPELGVAMVLERATGTPLVVNHGERVPDARTGNYRRMHLIDVATRGLSFTVLVASSDPAFTFRVTVEFACQVTDPVAIALNKVTDMTASLLPSLTSIARETAARFDVLEPAAASNAISARLNSARDSPTVRLSSYSVSVSMVDNEEFVTEQRKIRVRKLSFDAMRPIAGGTREDMLAHIMSIEDGDPMALLDRERADRAAEVKAQIDILRTLSGTDMENFSASEVREQVLGQFFDRSKAVPGKRRKLRDSLENRAKAEIEEAKVVEGNVPPAKNTAEDGAPSSKRASRLRGSMRPAEPENES</sequence>